<dbReference type="Proteomes" id="UP000887565">
    <property type="component" value="Unplaced"/>
</dbReference>
<evidence type="ECO:0000313" key="2">
    <source>
        <dbReference type="WBParaSite" id="nRc.2.0.1.t23515-RA"/>
    </source>
</evidence>
<organism evidence="1 2">
    <name type="scientific">Romanomermis culicivorax</name>
    <name type="common">Nematode worm</name>
    <dbReference type="NCBI Taxonomy" id="13658"/>
    <lineage>
        <taxon>Eukaryota</taxon>
        <taxon>Metazoa</taxon>
        <taxon>Ecdysozoa</taxon>
        <taxon>Nematoda</taxon>
        <taxon>Enoplea</taxon>
        <taxon>Dorylaimia</taxon>
        <taxon>Mermithida</taxon>
        <taxon>Mermithoidea</taxon>
        <taxon>Mermithidae</taxon>
        <taxon>Romanomermis</taxon>
    </lineage>
</organism>
<accession>A0A915JCJ4</accession>
<keyword evidence="1" id="KW-1185">Reference proteome</keyword>
<reference evidence="2" key="1">
    <citation type="submission" date="2022-11" db="UniProtKB">
        <authorList>
            <consortium name="WormBaseParasite"/>
        </authorList>
    </citation>
    <scope>IDENTIFICATION</scope>
</reference>
<name>A0A915JCJ4_ROMCU</name>
<proteinExistence type="predicted"/>
<evidence type="ECO:0000313" key="1">
    <source>
        <dbReference type="Proteomes" id="UP000887565"/>
    </source>
</evidence>
<dbReference type="AlphaFoldDB" id="A0A915JCJ4"/>
<protein>
    <submittedName>
        <fullName evidence="2">Uncharacterized protein</fullName>
    </submittedName>
</protein>
<sequence length="480" mass="55265">MMVSPDFMDTVFGIGNDLNNQVYATAFDDLGKRYFGENGLEFNGARFIYMLYGAILTLPLTQKLEQHKIDALMVVKKAQYLNLAISYATNDGSLSLKILHFDGSFPFRKSTIEKSVIFDMQQILASVKGRKLKFGELDSAVREFFRVSFQHRTDEASFRFIPKISRVPYNAGHILFRETDFPKLVKIQESEFAKSATIFVEQLRSNNYDVVKYNIHALIRLLIMQHHIQTPFAKLQLTSVYNYYFFLIGALEMNWAHSYRLNVQPIVAQYKRIIHGMTINHVPEERVWKSEPIRSVVQLLTSAGLSSHELNAEKMYENMAKRVSISGSMLIGIGIDHGKLVNPLTQQMDIHSFELMTYTQLLDLNPWENLVDLLLKPFDPVDQSNRHKIKYCIENLNQMGRKTYRATAYTEEMLIHNLDFVDYLHTVPNLTSQSAWGRRIVPRRKMDAGVAYMEHALICGGNSGMQIRIFGGFWSLKDKA</sequence>
<dbReference type="WBParaSite" id="nRc.2.0.1.t23515-RA">
    <property type="protein sequence ID" value="nRc.2.0.1.t23515-RA"/>
    <property type="gene ID" value="nRc.2.0.1.g23515"/>
</dbReference>